<proteinExistence type="predicted"/>
<evidence type="ECO:0000313" key="2">
    <source>
        <dbReference type="Proteomes" id="UP000299102"/>
    </source>
</evidence>
<organism evidence="1 2">
    <name type="scientific">Eumeta variegata</name>
    <name type="common">Bagworm moth</name>
    <name type="synonym">Eumeta japonica</name>
    <dbReference type="NCBI Taxonomy" id="151549"/>
    <lineage>
        <taxon>Eukaryota</taxon>
        <taxon>Metazoa</taxon>
        <taxon>Ecdysozoa</taxon>
        <taxon>Arthropoda</taxon>
        <taxon>Hexapoda</taxon>
        <taxon>Insecta</taxon>
        <taxon>Pterygota</taxon>
        <taxon>Neoptera</taxon>
        <taxon>Endopterygota</taxon>
        <taxon>Lepidoptera</taxon>
        <taxon>Glossata</taxon>
        <taxon>Ditrysia</taxon>
        <taxon>Tineoidea</taxon>
        <taxon>Psychidae</taxon>
        <taxon>Oiketicinae</taxon>
        <taxon>Eumeta</taxon>
    </lineage>
</organism>
<sequence>MLAGLGAVKACRRQRDDNVRDRQLNVFSEARCLRYPIPTQAAGNALVTLLKSRVSMDSDDHLWLACSFGYQ</sequence>
<dbReference type="AlphaFoldDB" id="A0A4C1V9T3"/>
<gene>
    <name evidence="1" type="ORF">EVAR_75003_1</name>
</gene>
<name>A0A4C1V9T3_EUMVA</name>
<dbReference type="Proteomes" id="UP000299102">
    <property type="component" value="Unassembled WGS sequence"/>
</dbReference>
<reference evidence="1 2" key="1">
    <citation type="journal article" date="2019" name="Commun. Biol.">
        <title>The bagworm genome reveals a unique fibroin gene that provides high tensile strength.</title>
        <authorList>
            <person name="Kono N."/>
            <person name="Nakamura H."/>
            <person name="Ohtoshi R."/>
            <person name="Tomita M."/>
            <person name="Numata K."/>
            <person name="Arakawa K."/>
        </authorList>
    </citation>
    <scope>NUCLEOTIDE SEQUENCE [LARGE SCALE GENOMIC DNA]</scope>
</reference>
<accession>A0A4C1V9T3</accession>
<protein>
    <submittedName>
        <fullName evidence="1">Uncharacterized protein</fullName>
    </submittedName>
</protein>
<comment type="caution">
    <text evidence="1">The sequence shown here is derived from an EMBL/GenBank/DDBJ whole genome shotgun (WGS) entry which is preliminary data.</text>
</comment>
<dbReference type="EMBL" id="BGZK01000307">
    <property type="protein sequence ID" value="GBP35678.1"/>
    <property type="molecule type" value="Genomic_DNA"/>
</dbReference>
<keyword evidence="2" id="KW-1185">Reference proteome</keyword>
<evidence type="ECO:0000313" key="1">
    <source>
        <dbReference type="EMBL" id="GBP35678.1"/>
    </source>
</evidence>